<evidence type="ECO:0000313" key="4">
    <source>
        <dbReference type="Proteomes" id="UP000616595"/>
    </source>
</evidence>
<keyword evidence="1" id="KW-0812">Transmembrane</keyword>
<dbReference type="Pfam" id="PF06863">
    <property type="entry name" value="DUF1254"/>
    <property type="match status" value="1"/>
</dbReference>
<reference evidence="3" key="1">
    <citation type="submission" date="2019-10" db="EMBL/GenBank/DDBJ databases">
        <authorList>
            <person name="Ross D.E."/>
            <person name="Gulliver D."/>
        </authorList>
    </citation>
    <scope>NUCLEOTIDE SEQUENCE</scope>
    <source>
        <strain evidence="3">DER-2019</strain>
    </source>
</reference>
<protein>
    <submittedName>
        <fullName evidence="3">DUF1254 domain-containing protein</fullName>
    </submittedName>
</protein>
<sequence>MEQVRCEHLLIFGSFMVAAWFIVIYFLPRMLLIVFKRAILVKGFGDGPIPINTLYTQPQASFADPLHASSSPLMTTGVNRDTLITIGWLDLRKGPQILHVPDTAGRYYSVQFTDPSKNINFAYVGKRTTGSEAGDYLISGPGWKGAVQQETTKISSPNNSVLVIGRVLVGSDSDLASAHGLAKQIQLSPLAPPSGTRRKRS</sequence>
<dbReference type="SUPFAM" id="SSF160935">
    <property type="entry name" value="VPA0735-like"/>
    <property type="match status" value="1"/>
</dbReference>
<dbReference type="Proteomes" id="UP000616595">
    <property type="component" value="Unassembled WGS sequence"/>
</dbReference>
<feature type="transmembrane region" description="Helical" evidence="1">
    <location>
        <begin position="9"/>
        <end position="27"/>
    </location>
</feature>
<dbReference type="AlphaFoldDB" id="A0A923HSN2"/>
<keyword evidence="1" id="KW-0472">Membrane</keyword>
<evidence type="ECO:0000259" key="2">
    <source>
        <dbReference type="Pfam" id="PF06863"/>
    </source>
</evidence>
<name>A0A923HSN2_9FIRM</name>
<comment type="caution">
    <text evidence="3">The sequence shown here is derived from an EMBL/GenBank/DDBJ whole genome shotgun (WGS) entry which is preliminary data.</text>
</comment>
<dbReference type="InterPro" id="IPR010679">
    <property type="entry name" value="DUF1254"/>
</dbReference>
<dbReference type="PANTHER" id="PTHR36509:SF2">
    <property type="entry name" value="BLL3101 PROTEIN"/>
    <property type="match status" value="1"/>
</dbReference>
<gene>
    <name evidence="3" type="ORF">GH810_06480</name>
</gene>
<accession>A0A923HSN2</accession>
<proteinExistence type="predicted"/>
<organism evidence="3 4">
    <name type="scientific">Acetobacterium paludosum</name>
    <dbReference type="NCBI Taxonomy" id="52693"/>
    <lineage>
        <taxon>Bacteria</taxon>
        <taxon>Bacillati</taxon>
        <taxon>Bacillota</taxon>
        <taxon>Clostridia</taxon>
        <taxon>Eubacteriales</taxon>
        <taxon>Eubacteriaceae</taxon>
        <taxon>Acetobacterium</taxon>
    </lineage>
</organism>
<evidence type="ECO:0000256" key="1">
    <source>
        <dbReference type="SAM" id="Phobius"/>
    </source>
</evidence>
<keyword evidence="4" id="KW-1185">Reference proteome</keyword>
<reference evidence="3" key="2">
    <citation type="submission" date="2020-10" db="EMBL/GenBank/DDBJ databases">
        <title>Comparative genomics of the Acetobacterium genus.</title>
        <authorList>
            <person name="Marshall C."/>
            <person name="May H."/>
            <person name="Norman S."/>
        </authorList>
    </citation>
    <scope>NUCLEOTIDE SEQUENCE</scope>
    <source>
        <strain evidence="3">DER-2019</strain>
    </source>
</reference>
<evidence type="ECO:0000313" key="3">
    <source>
        <dbReference type="EMBL" id="MBC3887954.1"/>
    </source>
</evidence>
<dbReference type="OrthoDB" id="40820at2"/>
<dbReference type="Gene3D" id="2.60.40.1610">
    <property type="entry name" value="Domain of unknown function DUF1254"/>
    <property type="match status" value="1"/>
</dbReference>
<dbReference type="InterPro" id="IPR037050">
    <property type="entry name" value="DUF1254_sf"/>
</dbReference>
<keyword evidence="1" id="KW-1133">Transmembrane helix</keyword>
<dbReference type="EMBL" id="WJBD01000006">
    <property type="protein sequence ID" value="MBC3887954.1"/>
    <property type="molecule type" value="Genomic_DNA"/>
</dbReference>
<dbReference type="PANTHER" id="PTHR36509">
    <property type="entry name" value="BLL3101 PROTEIN"/>
    <property type="match status" value="1"/>
</dbReference>
<feature type="domain" description="DUF1254" evidence="2">
    <location>
        <begin position="75"/>
        <end position="189"/>
    </location>
</feature>